<evidence type="ECO:0000313" key="2">
    <source>
        <dbReference type="Proteomes" id="UP001056120"/>
    </source>
</evidence>
<reference evidence="2" key="1">
    <citation type="journal article" date="2022" name="Mol. Ecol. Resour.">
        <title>The genomes of chicory, endive, great burdock and yacon provide insights into Asteraceae palaeo-polyploidization history and plant inulin production.</title>
        <authorList>
            <person name="Fan W."/>
            <person name="Wang S."/>
            <person name="Wang H."/>
            <person name="Wang A."/>
            <person name="Jiang F."/>
            <person name="Liu H."/>
            <person name="Zhao H."/>
            <person name="Xu D."/>
            <person name="Zhang Y."/>
        </authorList>
    </citation>
    <scope>NUCLEOTIDE SEQUENCE [LARGE SCALE GENOMIC DNA]</scope>
    <source>
        <strain evidence="2">cv. Yunnan</strain>
    </source>
</reference>
<accession>A0ACB9IBS8</accession>
<comment type="caution">
    <text evidence="1">The sequence shown here is derived from an EMBL/GenBank/DDBJ whole genome shotgun (WGS) entry which is preliminary data.</text>
</comment>
<sequence>MIGDILIFKFANGKHDVSEVSETAYKTCTFPNPTTVAKGPASITLTTTDSHYYVCTFKDHCQKGQKLTINVFPADNSVPTVMTPVTPGTPSILPTPTSATPYPPTSSPSLSPSTQPTIIFGDTTPPPPTSGAPPFTTMVLVNFLTIALAFLNY</sequence>
<name>A0ACB9IBS8_9ASTR</name>
<proteinExistence type="predicted"/>
<dbReference type="EMBL" id="CM042026">
    <property type="protein sequence ID" value="KAI3805470.1"/>
    <property type="molecule type" value="Genomic_DNA"/>
</dbReference>
<dbReference type="Proteomes" id="UP001056120">
    <property type="component" value="Linkage Group LG09"/>
</dbReference>
<evidence type="ECO:0000313" key="1">
    <source>
        <dbReference type="EMBL" id="KAI3805470.1"/>
    </source>
</evidence>
<keyword evidence="2" id="KW-1185">Reference proteome</keyword>
<organism evidence="1 2">
    <name type="scientific">Smallanthus sonchifolius</name>
    <dbReference type="NCBI Taxonomy" id="185202"/>
    <lineage>
        <taxon>Eukaryota</taxon>
        <taxon>Viridiplantae</taxon>
        <taxon>Streptophyta</taxon>
        <taxon>Embryophyta</taxon>
        <taxon>Tracheophyta</taxon>
        <taxon>Spermatophyta</taxon>
        <taxon>Magnoliopsida</taxon>
        <taxon>eudicotyledons</taxon>
        <taxon>Gunneridae</taxon>
        <taxon>Pentapetalae</taxon>
        <taxon>asterids</taxon>
        <taxon>campanulids</taxon>
        <taxon>Asterales</taxon>
        <taxon>Asteraceae</taxon>
        <taxon>Asteroideae</taxon>
        <taxon>Heliantheae alliance</taxon>
        <taxon>Millerieae</taxon>
        <taxon>Smallanthus</taxon>
    </lineage>
</organism>
<reference evidence="1 2" key="2">
    <citation type="journal article" date="2022" name="Mol. Ecol. Resour.">
        <title>The genomes of chicory, endive, great burdock and yacon provide insights into Asteraceae paleo-polyploidization history and plant inulin production.</title>
        <authorList>
            <person name="Fan W."/>
            <person name="Wang S."/>
            <person name="Wang H."/>
            <person name="Wang A."/>
            <person name="Jiang F."/>
            <person name="Liu H."/>
            <person name="Zhao H."/>
            <person name="Xu D."/>
            <person name="Zhang Y."/>
        </authorList>
    </citation>
    <scope>NUCLEOTIDE SEQUENCE [LARGE SCALE GENOMIC DNA]</scope>
    <source>
        <strain evidence="2">cv. Yunnan</strain>
        <tissue evidence="1">Leaves</tissue>
    </source>
</reference>
<protein>
    <submittedName>
        <fullName evidence="1">Uncharacterized protein</fullName>
    </submittedName>
</protein>
<gene>
    <name evidence="1" type="ORF">L1987_27882</name>
</gene>